<sequence>MTENNQFLDPPITPQNRSDEPENNEKEEVELCELIDDLHQNEGYQSICRE</sequence>
<accession>A0A3T1D911</accession>
<organism evidence="2 3">
    <name type="scientific">Cohnella abietis</name>
    <dbReference type="NCBI Taxonomy" id="2507935"/>
    <lineage>
        <taxon>Bacteria</taxon>
        <taxon>Bacillati</taxon>
        <taxon>Bacillota</taxon>
        <taxon>Bacilli</taxon>
        <taxon>Bacillales</taxon>
        <taxon>Paenibacillaceae</taxon>
        <taxon>Cohnella</taxon>
    </lineage>
</organism>
<dbReference type="RefSeq" id="WP_157994076.1">
    <property type="nucleotide sequence ID" value="NZ_AP019400.1"/>
</dbReference>
<reference evidence="2 3" key="1">
    <citation type="submission" date="2019-01" db="EMBL/GenBank/DDBJ databases">
        <title>Complete genome sequence of Cohnella hallensis HS21 isolated from Korean fir (Abies koreana) rhizospheric soil.</title>
        <authorList>
            <person name="Jiang L."/>
            <person name="Kang S.W."/>
            <person name="Kim S."/>
            <person name="Jung J."/>
            <person name="Kim C.Y."/>
            <person name="Kim D.H."/>
            <person name="Kim S.W."/>
            <person name="Lee J."/>
        </authorList>
    </citation>
    <scope>NUCLEOTIDE SEQUENCE [LARGE SCALE GENOMIC DNA]</scope>
    <source>
        <strain evidence="2 3">HS21</strain>
    </source>
</reference>
<gene>
    <name evidence="2" type="ORF">KCTCHS21_38970</name>
</gene>
<protein>
    <submittedName>
        <fullName evidence="2">Uncharacterized protein</fullName>
    </submittedName>
</protein>
<feature type="compositionally biased region" description="Basic and acidic residues" evidence="1">
    <location>
        <begin position="17"/>
        <end position="26"/>
    </location>
</feature>
<keyword evidence="3" id="KW-1185">Reference proteome</keyword>
<name>A0A3T1D911_9BACL</name>
<dbReference type="KEGG" id="cohn:KCTCHS21_38970"/>
<dbReference type="Proteomes" id="UP000289856">
    <property type="component" value="Chromosome"/>
</dbReference>
<proteinExistence type="predicted"/>
<evidence type="ECO:0000313" key="3">
    <source>
        <dbReference type="Proteomes" id="UP000289856"/>
    </source>
</evidence>
<feature type="region of interest" description="Disordered" evidence="1">
    <location>
        <begin position="1"/>
        <end position="28"/>
    </location>
</feature>
<dbReference type="EMBL" id="AP019400">
    <property type="protein sequence ID" value="BBI34498.1"/>
    <property type="molecule type" value="Genomic_DNA"/>
</dbReference>
<dbReference type="AlphaFoldDB" id="A0A3T1D911"/>
<evidence type="ECO:0000313" key="2">
    <source>
        <dbReference type="EMBL" id="BBI34498.1"/>
    </source>
</evidence>
<evidence type="ECO:0000256" key="1">
    <source>
        <dbReference type="SAM" id="MobiDB-lite"/>
    </source>
</evidence>